<accession>A0A117NFZ9</accession>
<reference evidence="1" key="1">
    <citation type="journal article" date="2015" name="Genome Biol. Evol.">
        <title>Organellar Genomes of White Spruce (Picea glauca): Assembly and Annotation.</title>
        <authorList>
            <person name="Jackman S.D."/>
            <person name="Warren R.L."/>
            <person name="Gibb E.A."/>
            <person name="Vandervalk B.P."/>
            <person name="Mohamadi H."/>
            <person name="Chu J."/>
            <person name="Raymond A."/>
            <person name="Pleasance S."/>
            <person name="Coope R."/>
            <person name="Wildung M.R."/>
            <person name="Ritland C.E."/>
            <person name="Bousquet J."/>
            <person name="Jones S.J."/>
            <person name="Bohlmann J."/>
            <person name="Birol I."/>
        </authorList>
    </citation>
    <scope>NUCLEOTIDE SEQUENCE [LARGE SCALE GENOMIC DNA]</scope>
    <source>
        <tissue evidence="1">Flushing bud</tissue>
    </source>
</reference>
<organism evidence="1">
    <name type="scientific">Picea glauca</name>
    <name type="common">White spruce</name>
    <name type="synonym">Pinus glauca</name>
    <dbReference type="NCBI Taxonomy" id="3330"/>
    <lineage>
        <taxon>Eukaryota</taxon>
        <taxon>Viridiplantae</taxon>
        <taxon>Streptophyta</taxon>
        <taxon>Embryophyta</taxon>
        <taxon>Tracheophyta</taxon>
        <taxon>Spermatophyta</taxon>
        <taxon>Pinopsida</taxon>
        <taxon>Pinidae</taxon>
        <taxon>Conifers I</taxon>
        <taxon>Pinales</taxon>
        <taxon>Pinaceae</taxon>
        <taxon>Picea</taxon>
    </lineage>
</organism>
<comment type="caution">
    <text evidence="1">The sequence shown here is derived from an EMBL/GenBank/DDBJ whole genome shotgun (WGS) entry which is preliminary data.</text>
</comment>
<dbReference type="EMBL" id="LKAM01000014">
    <property type="protein sequence ID" value="KUM45983.1"/>
    <property type="molecule type" value="Genomic_DNA"/>
</dbReference>
<geneLocation type="mitochondrion" evidence="1"/>
<sequence length="48" mass="5628">MMFTRHLGDFQLMIQGETRSQKTLFMQLISEFLEVSFAAPRLGSAYWL</sequence>
<gene>
    <name evidence="1" type="ORF">ABT39_MTgene2086</name>
</gene>
<proteinExistence type="predicted"/>
<evidence type="ECO:0000313" key="1">
    <source>
        <dbReference type="EMBL" id="KUM45983.1"/>
    </source>
</evidence>
<name>A0A117NFZ9_PICGL</name>
<keyword evidence="1" id="KW-0496">Mitochondrion</keyword>
<protein>
    <submittedName>
        <fullName evidence="1">Uncharacterized protein</fullName>
    </submittedName>
</protein>
<dbReference type="AlphaFoldDB" id="A0A117NFZ9"/>